<feature type="transmembrane region" description="Helical" evidence="7">
    <location>
        <begin position="44"/>
        <end position="66"/>
    </location>
</feature>
<protein>
    <recommendedName>
        <fullName evidence="8">NADH:quinone oxidoreductase/Mrp antiporter transmembrane domain-containing protein</fullName>
    </recommendedName>
</protein>
<keyword evidence="6 7" id="KW-0472">Membrane</keyword>
<comment type="caution">
    <text evidence="9">The sequence shown here is derived from an EMBL/GenBank/DDBJ whole genome shotgun (WGS) entry which is preliminary data.</text>
</comment>
<evidence type="ECO:0000313" key="9">
    <source>
        <dbReference type="EMBL" id="GAH21299.1"/>
    </source>
</evidence>
<evidence type="ECO:0000256" key="7">
    <source>
        <dbReference type="SAM" id="Phobius"/>
    </source>
</evidence>
<reference evidence="9" key="1">
    <citation type="journal article" date="2014" name="Front. Microbiol.">
        <title>High frequency of phylogenetically diverse reductive dehalogenase-homologous genes in deep subseafloor sedimentary metagenomes.</title>
        <authorList>
            <person name="Kawai M."/>
            <person name="Futagami T."/>
            <person name="Toyoda A."/>
            <person name="Takaki Y."/>
            <person name="Nishi S."/>
            <person name="Hori S."/>
            <person name="Arai W."/>
            <person name="Tsubouchi T."/>
            <person name="Morono Y."/>
            <person name="Uchiyama I."/>
            <person name="Ito T."/>
            <person name="Fujiyama A."/>
            <person name="Inagaki F."/>
            <person name="Takami H."/>
        </authorList>
    </citation>
    <scope>NUCLEOTIDE SEQUENCE</scope>
    <source>
        <strain evidence="9">Expedition CK06-06</strain>
    </source>
</reference>
<organism evidence="9">
    <name type="scientific">marine sediment metagenome</name>
    <dbReference type="NCBI Taxonomy" id="412755"/>
    <lineage>
        <taxon>unclassified sequences</taxon>
        <taxon>metagenomes</taxon>
        <taxon>ecological metagenomes</taxon>
    </lineage>
</organism>
<dbReference type="GO" id="GO:0016491">
    <property type="term" value="F:oxidoreductase activity"/>
    <property type="evidence" value="ECO:0007669"/>
    <property type="project" value="UniProtKB-KW"/>
</dbReference>
<feature type="transmembrane region" description="Helical" evidence="7">
    <location>
        <begin position="13"/>
        <end position="32"/>
    </location>
</feature>
<keyword evidence="2" id="KW-1003">Cell membrane</keyword>
<evidence type="ECO:0000259" key="8">
    <source>
        <dbReference type="Pfam" id="PF00361"/>
    </source>
</evidence>
<keyword evidence="5" id="KW-0560">Oxidoreductase</keyword>
<evidence type="ECO:0000256" key="4">
    <source>
        <dbReference type="ARBA" id="ARBA00022989"/>
    </source>
</evidence>
<gene>
    <name evidence="9" type="ORF">S01H4_66205</name>
</gene>
<proteinExistence type="predicted"/>
<dbReference type="Pfam" id="PF00361">
    <property type="entry name" value="Proton_antipo_M"/>
    <property type="match status" value="1"/>
</dbReference>
<evidence type="ECO:0000256" key="2">
    <source>
        <dbReference type="ARBA" id="ARBA00022475"/>
    </source>
</evidence>
<sequence length="82" mass="8957">VGSSLGVVFAGDLFTLLIFWEVMAVSSLFLIWARRTPESRRAGFRYILVHAFGGSVLMAGIIWHLGETGSLLFNHFEGGIAS</sequence>
<accession>X1EVU2</accession>
<dbReference type="GO" id="GO:0005886">
    <property type="term" value="C:plasma membrane"/>
    <property type="evidence" value="ECO:0007669"/>
    <property type="project" value="UniProtKB-SubCell"/>
</dbReference>
<dbReference type="InterPro" id="IPR001750">
    <property type="entry name" value="ND/Mrp_TM"/>
</dbReference>
<feature type="non-terminal residue" evidence="9">
    <location>
        <position position="1"/>
    </location>
</feature>
<dbReference type="PANTHER" id="PTHR42682:SF4">
    <property type="entry name" value="NADH-UBIQUINONE_PLASTOQUINONE"/>
    <property type="match status" value="1"/>
</dbReference>
<dbReference type="InterPro" id="IPR052175">
    <property type="entry name" value="ComplexI-like_HydComp"/>
</dbReference>
<evidence type="ECO:0000256" key="6">
    <source>
        <dbReference type="ARBA" id="ARBA00023136"/>
    </source>
</evidence>
<evidence type="ECO:0000256" key="5">
    <source>
        <dbReference type="ARBA" id="ARBA00023002"/>
    </source>
</evidence>
<dbReference type="EMBL" id="BART01040867">
    <property type="protein sequence ID" value="GAH21299.1"/>
    <property type="molecule type" value="Genomic_DNA"/>
</dbReference>
<keyword evidence="3 7" id="KW-0812">Transmembrane</keyword>
<comment type="subcellular location">
    <subcellularLocation>
        <location evidence="1">Cell membrane</location>
        <topology evidence="1">Multi-pass membrane protein</topology>
    </subcellularLocation>
</comment>
<name>X1EVU2_9ZZZZ</name>
<dbReference type="AlphaFoldDB" id="X1EVU2"/>
<dbReference type="PANTHER" id="PTHR42682">
    <property type="entry name" value="HYDROGENASE-4 COMPONENT F"/>
    <property type="match status" value="1"/>
</dbReference>
<keyword evidence="4 7" id="KW-1133">Transmembrane helix</keyword>
<evidence type="ECO:0000256" key="1">
    <source>
        <dbReference type="ARBA" id="ARBA00004651"/>
    </source>
</evidence>
<feature type="non-terminal residue" evidence="9">
    <location>
        <position position="82"/>
    </location>
</feature>
<feature type="domain" description="NADH:quinone oxidoreductase/Mrp antiporter transmembrane" evidence="8">
    <location>
        <begin position="10"/>
        <end position="75"/>
    </location>
</feature>
<evidence type="ECO:0000256" key="3">
    <source>
        <dbReference type="ARBA" id="ARBA00022692"/>
    </source>
</evidence>